<protein>
    <submittedName>
        <fullName evidence="4">Glycosyltransferase family 1 protein</fullName>
    </submittedName>
</protein>
<dbReference type="GO" id="GO:0009103">
    <property type="term" value="P:lipopolysaccharide biosynthetic process"/>
    <property type="evidence" value="ECO:0007669"/>
    <property type="project" value="TreeGrafter"/>
</dbReference>
<evidence type="ECO:0000313" key="4">
    <source>
        <dbReference type="EMBL" id="TFE22644.1"/>
    </source>
</evidence>
<dbReference type="SUPFAM" id="SSF53756">
    <property type="entry name" value="UDP-Glycosyltransferase/glycogen phosphorylase"/>
    <property type="match status" value="1"/>
</dbReference>
<dbReference type="PANTHER" id="PTHR46401">
    <property type="entry name" value="GLYCOSYLTRANSFERASE WBBK-RELATED"/>
    <property type="match status" value="1"/>
</dbReference>
<sequence length="396" mass="44919">MDICIVTHKLLKGDGQARVNYEIVNEVLKRDHNVAVLASYVAPDLLLMPNIKWIKVSVKGWPTQLLKNQIFAIISTILLLFVKKKYDLIMVNGFITWVKSDINAVHFVHSSWLKSSAHPFRLRKNIFGVYQLLFTYINSIFEKISFSRSKHLVPVSEKVKDEILEFTNHTNLHVIMNGVNTREFYPDKSMSRQKWSLPENVPLALFAGDIKSSRKNLDSILKAMVDVEGLHLVVAGSTKGSPYLKMAEQLELQNRVQFLGFRNDIPNLMKCADFFVFPSRYEACTLVVLEALASGLPVITTYESGVSELVGSKAGFIISHPEDLVGLGRAMKLLSTDDNQRKWLSINAREIAEEQSWESVAAKYIKLFEEVSSEKELMVDVNKRKPKNFGVRNSGK</sequence>
<organism evidence="4 5">
    <name type="scientific">Cohnella luojiensis</name>
    <dbReference type="NCBI Taxonomy" id="652876"/>
    <lineage>
        <taxon>Bacteria</taxon>
        <taxon>Bacillati</taxon>
        <taxon>Bacillota</taxon>
        <taxon>Bacilli</taxon>
        <taxon>Bacillales</taxon>
        <taxon>Paenibacillaceae</taxon>
        <taxon>Cohnella</taxon>
    </lineage>
</organism>
<dbReference type="Pfam" id="PF13439">
    <property type="entry name" value="Glyco_transf_4"/>
    <property type="match status" value="1"/>
</dbReference>
<dbReference type="EMBL" id="SOMN01000044">
    <property type="protein sequence ID" value="TFE22644.1"/>
    <property type="molecule type" value="Genomic_DNA"/>
</dbReference>
<evidence type="ECO:0000313" key="5">
    <source>
        <dbReference type="Proteomes" id="UP000297900"/>
    </source>
</evidence>
<feature type="domain" description="Glycosyl transferase family 1" evidence="2">
    <location>
        <begin position="190"/>
        <end position="350"/>
    </location>
</feature>
<comment type="caution">
    <text evidence="4">The sequence shown here is derived from an EMBL/GenBank/DDBJ whole genome shotgun (WGS) entry which is preliminary data.</text>
</comment>
<keyword evidence="1 4" id="KW-0808">Transferase</keyword>
<dbReference type="OrthoDB" id="9806653at2"/>
<proteinExistence type="predicted"/>
<dbReference type="Pfam" id="PF00534">
    <property type="entry name" value="Glycos_transf_1"/>
    <property type="match status" value="1"/>
</dbReference>
<feature type="domain" description="Glycosyltransferase subfamily 4-like N-terminal" evidence="3">
    <location>
        <begin position="14"/>
        <end position="182"/>
    </location>
</feature>
<evidence type="ECO:0000259" key="3">
    <source>
        <dbReference type="Pfam" id="PF13439"/>
    </source>
</evidence>
<dbReference type="Proteomes" id="UP000297900">
    <property type="component" value="Unassembled WGS sequence"/>
</dbReference>
<dbReference type="InterPro" id="IPR028098">
    <property type="entry name" value="Glyco_trans_4-like_N"/>
</dbReference>
<evidence type="ECO:0000256" key="1">
    <source>
        <dbReference type="ARBA" id="ARBA00022679"/>
    </source>
</evidence>
<dbReference type="PANTHER" id="PTHR46401:SF2">
    <property type="entry name" value="GLYCOSYLTRANSFERASE WBBK-RELATED"/>
    <property type="match status" value="1"/>
</dbReference>
<keyword evidence="5" id="KW-1185">Reference proteome</keyword>
<dbReference type="GO" id="GO:0016757">
    <property type="term" value="F:glycosyltransferase activity"/>
    <property type="evidence" value="ECO:0007669"/>
    <property type="project" value="InterPro"/>
</dbReference>
<dbReference type="CDD" id="cd03801">
    <property type="entry name" value="GT4_PimA-like"/>
    <property type="match status" value="1"/>
</dbReference>
<accession>A0A4Y8LNR1</accession>
<dbReference type="AlphaFoldDB" id="A0A4Y8LNR1"/>
<reference evidence="4 5" key="1">
    <citation type="submission" date="2019-03" db="EMBL/GenBank/DDBJ databases">
        <title>Cohnella endophytica sp. nov., a novel endophytic bacterium isolated from bark of Sonneratia apetala.</title>
        <authorList>
            <person name="Tuo L."/>
        </authorList>
    </citation>
    <scope>NUCLEOTIDE SEQUENCE [LARGE SCALE GENOMIC DNA]</scope>
    <source>
        <strain evidence="4 5">CCTCC AB 208254</strain>
    </source>
</reference>
<dbReference type="Gene3D" id="3.40.50.2000">
    <property type="entry name" value="Glycogen Phosphorylase B"/>
    <property type="match status" value="2"/>
</dbReference>
<name>A0A4Y8LNR1_9BACL</name>
<gene>
    <name evidence="4" type="ORF">E2980_21490</name>
</gene>
<dbReference type="InterPro" id="IPR001296">
    <property type="entry name" value="Glyco_trans_1"/>
</dbReference>
<evidence type="ECO:0000259" key="2">
    <source>
        <dbReference type="Pfam" id="PF00534"/>
    </source>
</evidence>
<dbReference type="RefSeq" id="WP_135154304.1">
    <property type="nucleotide sequence ID" value="NZ_SOMN01000044.1"/>
</dbReference>